<dbReference type="PANTHER" id="PTHR10794">
    <property type="entry name" value="ABHYDROLASE DOMAIN-CONTAINING PROTEIN"/>
    <property type="match status" value="1"/>
</dbReference>
<dbReference type="InterPro" id="IPR000952">
    <property type="entry name" value="AB_hydrolase_4_CS"/>
</dbReference>
<dbReference type="FunFam" id="3.40.50.1820:FF:000080">
    <property type="entry name" value="Alpha/beta hydrolase"/>
    <property type="match status" value="1"/>
</dbReference>
<keyword evidence="2" id="KW-0719">Serine esterase</keyword>
<feature type="active site" description="Charge relay system" evidence="4">
    <location>
        <position position="295"/>
    </location>
</feature>
<dbReference type="PROSITE" id="PS01133">
    <property type="entry name" value="UPF0017"/>
    <property type="match status" value="1"/>
</dbReference>
<organism evidence="6 7">
    <name type="scientific">Limnobaculum parvum</name>
    <dbReference type="NCBI Taxonomy" id="2172103"/>
    <lineage>
        <taxon>Bacteria</taxon>
        <taxon>Pseudomonadati</taxon>
        <taxon>Pseudomonadota</taxon>
        <taxon>Gammaproteobacteria</taxon>
        <taxon>Enterobacterales</taxon>
        <taxon>Budviciaceae</taxon>
        <taxon>Limnobaculum</taxon>
    </lineage>
</organism>
<reference evidence="6 7" key="1">
    <citation type="journal article" date="2019" name="Int. J. Syst. Evol. Microbiol.">
        <title>Limnobaculum parvum gen. nov., sp. nov., isolated from a freshwater lake.</title>
        <authorList>
            <person name="Baek C."/>
            <person name="Shin S.K."/>
            <person name="Yi H."/>
        </authorList>
    </citation>
    <scope>NUCLEOTIDE SEQUENCE [LARGE SCALE GENOMIC DNA]</scope>
    <source>
        <strain evidence="6 7">HYN0051</strain>
    </source>
</reference>
<dbReference type="InterPro" id="IPR050960">
    <property type="entry name" value="AB_hydrolase_4_sf"/>
</dbReference>
<evidence type="ECO:0000313" key="7">
    <source>
        <dbReference type="Proteomes" id="UP000244908"/>
    </source>
</evidence>
<evidence type="ECO:0000256" key="1">
    <source>
        <dbReference type="ARBA" id="ARBA00010884"/>
    </source>
</evidence>
<dbReference type="KEGG" id="lpv:HYN51_08230"/>
<dbReference type="OrthoDB" id="332676at2"/>
<evidence type="ECO:0000256" key="3">
    <source>
        <dbReference type="ARBA" id="ARBA00022801"/>
    </source>
</evidence>
<keyword evidence="3 6" id="KW-0378">Hydrolase</keyword>
<dbReference type="InterPro" id="IPR029058">
    <property type="entry name" value="AB_hydrolase_fold"/>
</dbReference>
<dbReference type="InterPro" id="IPR000073">
    <property type="entry name" value="AB_hydrolase_1"/>
</dbReference>
<proteinExistence type="inferred from homology"/>
<dbReference type="AlphaFoldDB" id="A0A2Y9TY54"/>
<protein>
    <submittedName>
        <fullName evidence="6">Hydrolase</fullName>
    </submittedName>
</protein>
<accession>A0A2Y9TY54</accession>
<evidence type="ECO:0000313" key="6">
    <source>
        <dbReference type="EMBL" id="AWH88542.1"/>
    </source>
</evidence>
<keyword evidence="7" id="KW-1185">Reference proteome</keyword>
<evidence type="ECO:0000256" key="4">
    <source>
        <dbReference type="PIRSR" id="PIRSR005211-1"/>
    </source>
</evidence>
<dbReference type="Pfam" id="PF00561">
    <property type="entry name" value="Abhydrolase_1"/>
    <property type="match status" value="1"/>
</dbReference>
<comment type="similarity">
    <text evidence="1">Belongs to the AB hydrolase superfamily. AB hydrolase 4 family.</text>
</comment>
<dbReference type="GO" id="GO:0034338">
    <property type="term" value="F:short-chain carboxylesterase activity"/>
    <property type="evidence" value="ECO:0007669"/>
    <property type="project" value="TreeGrafter"/>
</dbReference>
<dbReference type="RefSeq" id="WP_108900601.1">
    <property type="nucleotide sequence ID" value="NZ_CP029185.2"/>
</dbReference>
<feature type="active site" description="Charge relay system" evidence="4">
    <location>
        <position position="140"/>
    </location>
</feature>
<evidence type="ECO:0000259" key="5">
    <source>
        <dbReference type="Pfam" id="PF00561"/>
    </source>
</evidence>
<dbReference type="GO" id="GO:0047372">
    <property type="term" value="F:monoacylglycerol lipase activity"/>
    <property type="evidence" value="ECO:0007669"/>
    <property type="project" value="TreeGrafter"/>
</dbReference>
<dbReference type="PANTHER" id="PTHR10794:SF94">
    <property type="entry name" value="ESTERASE YHET-RELATED"/>
    <property type="match status" value="1"/>
</dbReference>
<name>A0A2Y9TY54_9GAMM</name>
<dbReference type="PIRSF" id="PIRSF005211">
    <property type="entry name" value="Ab_hydro_YheT"/>
    <property type="match status" value="1"/>
</dbReference>
<dbReference type="Gene3D" id="3.40.50.1820">
    <property type="entry name" value="alpha/beta hydrolase"/>
    <property type="match status" value="1"/>
</dbReference>
<gene>
    <name evidence="6" type="ORF">HYN51_08230</name>
</gene>
<dbReference type="EMBL" id="CP029185">
    <property type="protein sequence ID" value="AWH88542.1"/>
    <property type="molecule type" value="Genomic_DNA"/>
</dbReference>
<dbReference type="SUPFAM" id="SSF53474">
    <property type="entry name" value="alpha/beta-Hydrolases"/>
    <property type="match status" value="1"/>
</dbReference>
<dbReference type="Proteomes" id="UP000244908">
    <property type="component" value="Chromosome"/>
</dbReference>
<dbReference type="NCBIfam" id="NF008218">
    <property type="entry name" value="PRK10985.1"/>
    <property type="match status" value="1"/>
</dbReference>
<feature type="active site" description="Charge relay system" evidence="4">
    <location>
        <position position="267"/>
    </location>
</feature>
<sequence length="326" mass="37179">MDAQFRPIPGTANPHIQTLLPRIIRRKISLKPVWQRLELPDDDFLDIAWSEDPHQAKHKPRLVLFHGLEGNFYSPYAHGLLAVCRQNGWLGVVMHFRGCSGEPNRSPRAYHSGETSDTRFFLNWLQNTLGEAPTAAVGYSLGGNMLGCYLAEEGDQVPLEAAVIVSAPLMLDPCSRRLEQGLSRVYHRYLLGLLKQSTKRKLVRYPGIMPLPDLSLKNIRSIREFDDALTAPLHGFKDATDYYQKCSALPVLHQIRIPLLIIHAKDDPFMSPDVIPERNSLPENIEYQLTEHGGHVGFVSGTWKKPQMWLEHRIPEWLTHYLEKNK</sequence>
<evidence type="ECO:0000256" key="2">
    <source>
        <dbReference type="ARBA" id="ARBA00022487"/>
    </source>
</evidence>
<dbReference type="InterPro" id="IPR012020">
    <property type="entry name" value="ABHD4"/>
</dbReference>
<feature type="domain" description="AB hydrolase-1" evidence="5">
    <location>
        <begin position="60"/>
        <end position="300"/>
    </location>
</feature>